<accession>A0A2P6TVG8</accession>
<feature type="region of interest" description="Disordered" evidence="1">
    <location>
        <begin position="408"/>
        <end position="433"/>
    </location>
</feature>
<comment type="caution">
    <text evidence="2">The sequence shown here is derived from an EMBL/GenBank/DDBJ whole genome shotgun (WGS) entry which is preliminary data.</text>
</comment>
<proteinExistence type="predicted"/>
<name>A0A2P6TVG8_CHLSO</name>
<evidence type="ECO:0000256" key="1">
    <source>
        <dbReference type="SAM" id="MobiDB-lite"/>
    </source>
</evidence>
<protein>
    <submittedName>
        <fullName evidence="2">Integrase family</fullName>
    </submittedName>
</protein>
<dbReference type="AlphaFoldDB" id="A0A2P6TVG8"/>
<dbReference type="EMBL" id="LHPG02000006">
    <property type="protein sequence ID" value="PRW58046.1"/>
    <property type="molecule type" value="Genomic_DNA"/>
</dbReference>
<evidence type="ECO:0000313" key="3">
    <source>
        <dbReference type="Proteomes" id="UP000239899"/>
    </source>
</evidence>
<keyword evidence="3" id="KW-1185">Reference proteome</keyword>
<organism evidence="2 3">
    <name type="scientific">Chlorella sorokiniana</name>
    <name type="common">Freshwater green alga</name>
    <dbReference type="NCBI Taxonomy" id="3076"/>
    <lineage>
        <taxon>Eukaryota</taxon>
        <taxon>Viridiplantae</taxon>
        <taxon>Chlorophyta</taxon>
        <taxon>core chlorophytes</taxon>
        <taxon>Trebouxiophyceae</taxon>
        <taxon>Chlorellales</taxon>
        <taxon>Chlorellaceae</taxon>
        <taxon>Chlorella clade</taxon>
        <taxon>Chlorella</taxon>
    </lineage>
</organism>
<dbReference type="Proteomes" id="UP000239899">
    <property type="component" value="Unassembled WGS sequence"/>
</dbReference>
<reference evidence="2 3" key="1">
    <citation type="journal article" date="2018" name="Plant J.">
        <title>Genome sequences of Chlorella sorokiniana UTEX 1602 and Micractinium conductrix SAG 241.80: implications to maltose excretion by a green alga.</title>
        <authorList>
            <person name="Arriola M.B."/>
            <person name="Velmurugan N."/>
            <person name="Zhang Y."/>
            <person name="Plunkett M.H."/>
            <person name="Hondzo H."/>
            <person name="Barney B.M."/>
        </authorList>
    </citation>
    <scope>NUCLEOTIDE SEQUENCE [LARGE SCALE GENOMIC DNA]</scope>
    <source>
        <strain evidence="3">UTEX 1602</strain>
    </source>
</reference>
<evidence type="ECO:0000313" key="2">
    <source>
        <dbReference type="EMBL" id="PRW58046.1"/>
    </source>
</evidence>
<gene>
    <name evidence="2" type="ORF">C2E21_3480</name>
</gene>
<sequence length="511" mass="55013">MQPEPSSPPPADWAALPADILHLVFSRLLAPPPALGATGLPLTRLVRQWFALAGTCKLWRDALSSVPLAVEVSAAPAACLAWLAARPVRRLHIARSDAASLAAAEEELVLDQGLTIEQAAAGAHDWQINVPSFGGRGDDAARQAYQRERSIARDPRAANMFPWLAAAAGQSVSLDSMMSELEGVMDDGSPTQQAAAKSWSLATWQHLESLLLEGPVNWHGDLSFFAAASLGALPRLHTLSLTGFYGYDLSGLPTSLRHLRLHFEPYMPEHQLRQEMYFSFSLLELPETARLDELVVEKSHGAVAFEWGPLSRRCRRLLLHGGLGASAALLDSPRQVLIGVPLTPEETALWEALSCGPAGEMRSERADGRQAATAAWLKDFAHGSDCLLSELCVGYRIESSRDLLQLVPLAPSGHNGDGGSSEKASSRGSHPGALAGAAAQQLHAYHMLALSNDTTYVRDYFPATDVAPALREAAASHPNSLLRLDRSWPEPLVRPGLLSLVQQLRCPPTDG</sequence>